<evidence type="ECO:0000256" key="3">
    <source>
        <dbReference type="ARBA" id="ARBA00022679"/>
    </source>
</evidence>
<dbReference type="PANTHER" id="PTHR30309">
    <property type="entry name" value="INNER MEMBRANE PROTEIN YGIH"/>
    <property type="match status" value="1"/>
</dbReference>
<dbReference type="GO" id="GO:0008654">
    <property type="term" value="P:phospholipid biosynthetic process"/>
    <property type="evidence" value="ECO:0007669"/>
    <property type="project" value="UniProtKB-UniRule"/>
</dbReference>
<dbReference type="SMART" id="SM01207">
    <property type="entry name" value="G3P_acyltransf"/>
    <property type="match status" value="1"/>
</dbReference>
<evidence type="ECO:0000313" key="11">
    <source>
        <dbReference type="EMBL" id="HGT49283.1"/>
    </source>
</evidence>
<feature type="transmembrane region" description="Helical" evidence="10">
    <location>
        <begin position="120"/>
        <end position="144"/>
    </location>
</feature>
<dbReference type="NCBIfam" id="TIGR00023">
    <property type="entry name" value="glycerol-3-phosphate 1-O-acyltransferase PlsY"/>
    <property type="match status" value="1"/>
</dbReference>
<keyword evidence="6 10" id="KW-0443">Lipid metabolism</keyword>
<evidence type="ECO:0000256" key="4">
    <source>
        <dbReference type="ARBA" id="ARBA00022692"/>
    </source>
</evidence>
<comment type="catalytic activity">
    <reaction evidence="10">
        <text>an acyl phosphate + sn-glycerol 3-phosphate = a 1-acyl-sn-glycero-3-phosphate + phosphate</text>
        <dbReference type="Rhea" id="RHEA:34075"/>
        <dbReference type="ChEBI" id="CHEBI:43474"/>
        <dbReference type="ChEBI" id="CHEBI:57597"/>
        <dbReference type="ChEBI" id="CHEBI:57970"/>
        <dbReference type="ChEBI" id="CHEBI:59918"/>
        <dbReference type="EC" id="2.3.1.275"/>
    </reaction>
</comment>
<keyword evidence="7 10" id="KW-0472">Membrane</keyword>
<comment type="caution">
    <text evidence="11">The sequence shown here is derived from an EMBL/GenBank/DDBJ whole genome shotgun (WGS) entry which is preliminary data.</text>
</comment>
<organism evidence="11">
    <name type="scientific">Ignavibacterium album</name>
    <dbReference type="NCBI Taxonomy" id="591197"/>
    <lineage>
        <taxon>Bacteria</taxon>
        <taxon>Pseudomonadati</taxon>
        <taxon>Ignavibacteriota</taxon>
        <taxon>Ignavibacteria</taxon>
        <taxon>Ignavibacteriales</taxon>
        <taxon>Ignavibacteriaceae</taxon>
        <taxon>Ignavibacterium</taxon>
    </lineage>
</organism>
<dbReference type="GO" id="GO:0043772">
    <property type="term" value="F:acyl-phosphate glycerol-3-phosphate acyltransferase activity"/>
    <property type="evidence" value="ECO:0007669"/>
    <property type="project" value="UniProtKB-UniRule"/>
</dbReference>
<dbReference type="AlphaFoldDB" id="A0A832G8N1"/>
<evidence type="ECO:0000256" key="9">
    <source>
        <dbReference type="ARBA" id="ARBA00023264"/>
    </source>
</evidence>
<dbReference type="EMBL" id="DSVI01000027">
    <property type="protein sequence ID" value="HGT49283.1"/>
    <property type="molecule type" value="Genomic_DNA"/>
</dbReference>
<comment type="subcellular location">
    <subcellularLocation>
        <location evidence="10">Cell membrane</location>
        <topology evidence="10">Multi-pass membrane protein</topology>
    </subcellularLocation>
</comment>
<feature type="transmembrane region" description="Helical" evidence="10">
    <location>
        <begin position="181"/>
        <end position="198"/>
    </location>
</feature>
<dbReference type="PANTHER" id="PTHR30309:SF0">
    <property type="entry name" value="GLYCEROL-3-PHOSPHATE ACYLTRANSFERASE-RELATED"/>
    <property type="match status" value="1"/>
</dbReference>
<comment type="similarity">
    <text evidence="10">Belongs to the PlsY family.</text>
</comment>
<keyword evidence="2 10" id="KW-0444">Lipid biosynthesis</keyword>
<accession>A0A832G8N1</accession>
<gene>
    <name evidence="10 11" type="primary">plsY</name>
    <name evidence="11" type="ORF">ENS56_14690</name>
</gene>
<evidence type="ECO:0000256" key="10">
    <source>
        <dbReference type="HAMAP-Rule" id="MF_01043"/>
    </source>
</evidence>
<keyword evidence="5 10" id="KW-1133">Transmembrane helix</keyword>
<dbReference type="UniPathway" id="UPA00085"/>
<evidence type="ECO:0000256" key="7">
    <source>
        <dbReference type="ARBA" id="ARBA00023136"/>
    </source>
</evidence>
<comment type="subunit">
    <text evidence="10">Probably interacts with PlsX.</text>
</comment>
<evidence type="ECO:0000256" key="5">
    <source>
        <dbReference type="ARBA" id="ARBA00022989"/>
    </source>
</evidence>
<evidence type="ECO:0000256" key="2">
    <source>
        <dbReference type="ARBA" id="ARBA00022516"/>
    </source>
</evidence>
<feature type="transmembrane region" description="Helical" evidence="10">
    <location>
        <begin position="93"/>
        <end position="114"/>
    </location>
</feature>
<keyword evidence="8 10" id="KW-0594">Phospholipid biosynthesis</keyword>
<sequence length="220" mass="23704">MFLLATIIILSYLVGSIPTSIIISKAVKGIDIRNYGSGNAGGTNVMRVLGWKHGVLVIFLDALKGAIAVVLVARLHYGVLPFQNISPFDDFTLVQIIAGISAVVGHIWTVFAGFRGGKGIATALGMLLMIITVDMLIAVGIFLIVVSISRYVSLGSIVSAMAVPLSMVFRENVLHTHIEGYNTLLPFVIGVSLLVIFTHRKNLVRLLNGTENKLSFSKKK</sequence>
<dbReference type="InterPro" id="IPR003811">
    <property type="entry name" value="G3P_acylTferase_PlsY"/>
</dbReference>
<evidence type="ECO:0000256" key="6">
    <source>
        <dbReference type="ARBA" id="ARBA00023098"/>
    </source>
</evidence>
<keyword evidence="4 10" id="KW-0812">Transmembrane</keyword>
<keyword evidence="11" id="KW-0012">Acyltransferase</keyword>
<evidence type="ECO:0000256" key="8">
    <source>
        <dbReference type="ARBA" id="ARBA00023209"/>
    </source>
</evidence>
<comment type="function">
    <text evidence="10">Catalyzes the transfer of an acyl group from acyl-phosphate (acyl-PO(4)) to glycerol-3-phosphate (G3P) to form lysophosphatidic acid (LPA). This enzyme utilizes acyl-phosphate as fatty acyl donor, but not acyl-CoA or acyl-ACP.</text>
</comment>
<dbReference type="EC" id="2.3.1.275" evidence="10"/>
<keyword evidence="9 10" id="KW-1208">Phospholipid metabolism</keyword>
<keyword evidence="1 10" id="KW-1003">Cell membrane</keyword>
<evidence type="ECO:0000256" key="1">
    <source>
        <dbReference type="ARBA" id="ARBA00022475"/>
    </source>
</evidence>
<protein>
    <recommendedName>
        <fullName evidence="10">Glycerol-3-phosphate acyltransferase</fullName>
    </recommendedName>
    <alternativeName>
        <fullName evidence="10">Acyl-PO4 G3P acyltransferase</fullName>
    </alternativeName>
    <alternativeName>
        <fullName evidence="10">Acyl-phosphate--glycerol-3-phosphate acyltransferase</fullName>
    </alternativeName>
    <alternativeName>
        <fullName evidence="10">G3P acyltransferase</fullName>
        <shortName evidence="10">GPAT</shortName>
        <ecNumber evidence="10">2.3.1.275</ecNumber>
    </alternativeName>
    <alternativeName>
        <fullName evidence="10">Lysophosphatidic acid synthase</fullName>
        <shortName evidence="10">LPA synthase</shortName>
    </alternativeName>
</protein>
<dbReference type="HAMAP" id="MF_01043">
    <property type="entry name" value="PlsY"/>
    <property type="match status" value="1"/>
</dbReference>
<name>A0A832G8N1_9BACT</name>
<dbReference type="GO" id="GO:0005886">
    <property type="term" value="C:plasma membrane"/>
    <property type="evidence" value="ECO:0007669"/>
    <property type="project" value="UniProtKB-SubCell"/>
</dbReference>
<keyword evidence="3 10" id="KW-0808">Transferase</keyword>
<proteinExistence type="inferred from homology"/>
<reference evidence="11" key="1">
    <citation type="journal article" date="2020" name="mSystems">
        <title>Genome- and Community-Level Interaction Insights into Carbon Utilization and Element Cycling Functions of Hydrothermarchaeota in Hydrothermal Sediment.</title>
        <authorList>
            <person name="Zhou Z."/>
            <person name="Liu Y."/>
            <person name="Xu W."/>
            <person name="Pan J."/>
            <person name="Luo Z.H."/>
            <person name="Li M."/>
        </authorList>
    </citation>
    <scope>NUCLEOTIDE SEQUENCE [LARGE SCALE GENOMIC DNA]</scope>
    <source>
        <strain evidence="11">SpSt-500</strain>
    </source>
</reference>
<feature type="transmembrane region" description="Helical" evidence="10">
    <location>
        <begin position="50"/>
        <end position="73"/>
    </location>
</feature>
<dbReference type="Pfam" id="PF02660">
    <property type="entry name" value="G3P_acyltransf"/>
    <property type="match status" value="1"/>
</dbReference>
<comment type="pathway">
    <text evidence="10">Lipid metabolism; phospholipid metabolism.</text>
</comment>